<dbReference type="EMBL" id="HBGW01065856">
    <property type="protein sequence ID" value="CAD9613395.1"/>
    <property type="molecule type" value="Transcribed_RNA"/>
</dbReference>
<name>A0A7S2PQD5_9DINO</name>
<feature type="region of interest" description="Disordered" evidence="1">
    <location>
        <begin position="209"/>
        <end position="228"/>
    </location>
</feature>
<evidence type="ECO:0000256" key="1">
    <source>
        <dbReference type="SAM" id="MobiDB-lite"/>
    </source>
</evidence>
<dbReference type="InterPro" id="IPR010736">
    <property type="entry name" value="SHIPPO-rpt"/>
</dbReference>
<dbReference type="PANTHER" id="PTHR21580">
    <property type="entry name" value="SHIPPO-1-RELATED"/>
    <property type="match status" value="1"/>
</dbReference>
<organism evidence="2">
    <name type="scientific">Zooxanthella nutricula</name>
    <dbReference type="NCBI Taxonomy" id="1333877"/>
    <lineage>
        <taxon>Eukaryota</taxon>
        <taxon>Sar</taxon>
        <taxon>Alveolata</taxon>
        <taxon>Dinophyceae</taxon>
        <taxon>Peridiniales</taxon>
        <taxon>Peridiniales incertae sedis</taxon>
        <taxon>Zooxanthella</taxon>
    </lineage>
</organism>
<dbReference type="AlphaFoldDB" id="A0A7S2PQD5"/>
<sequence>MGSVPNLNALSQYKYPRRIKFESKPVYKTGQPAPGPKYELVDTDKTKHKRAPMISMASATRPNIDASTGAPGPGQYGVAGPSCIQSGKGFGFSQQTRLPKTRVVQAPGPGAYDIPSRLGGVEVAITCAPKGDVKIQGPGPGQYQPKFTQLELAAPAVSFTSSGFGKLPESKVPGPGKYDSPTTLGGNATLKKVPSYTFTSASTALGLKKDASSPSLCGQPTALTIPGM</sequence>
<protein>
    <submittedName>
        <fullName evidence="2">Uncharacterized protein</fullName>
    </submittedName>
</protein>
<feature type="compositionally biased region" description="Polar residues" evidence="1">
    <location>
        <begin position="212"/>
        <end position="222"/>
    </location>
</feature>
<gene>
    <name evidence="2" type="ORF">BRAN1462_LOCUS41984</name>
</gene>
<reference evidence="2" key="1">
    <citation type="submission" date="2021-01" db="EMBL/GenBank/DDBJ databases">
        <authorList>
            <person name="Corre E."/>
            <person name="Pelletier E."/>
            <person name="Niang G."/>
            <person name="Scheremetjew M."/>
            <person name="Finn R."/>
            <person name="Kale V."/>
            <person name="Holt S."/>
            <person name="Cochrane G."/>
            <person name="Meng A."/>
            <person name="Brown T."/>
            <person name="Cohen L."/>
        </authorList>
    </citation>
    <scope>NUCLEOTIDE SEQUENCE</scope>
    <source>
        <strain evidence="2">RCC3387</strain>
    </source>
</reference>
<accession>A0A7S2PQD5</accession>
<proteinExistence type="predicted"/>
<dbReference type="PANTHER" id="PTHR21580:SF28">
    <property type="entry name" value="BOREALIN N-TERMINAL DOMAIN-CONTAINING PROTEIN-RELATED"/>
    <property type="match status" value="1"/>
</dbReference>
<dbReference type="InterPro" id="IPR051291">
    <property type="entry name" value="CIMAP"/>
</dbReference>
<evidence type="ECO:0000313" key="2">
    <source>
        <dbReference type="EMBL" id="CAD9613395.1"/>
    </source>
</evidence>
<dbReference type="Pfam" id="PF07004">
    <property type="entry name" value="SHIPPO-rpt"/>
    <property type="match status" value="5"/>
</dbReference>